<evidence type="ECO:0000256" key="3">
    <source>
        <dbReference type="ARBA" id="ARBA00022679"/>
    </source>
</evidence>
<evidence type="ECO:0000256" key="4">
    <source>
        <dbReference type="ARBA" id="ARBA00022777"/>
    </source>
</evidence>
<dbReference type="Proteomes" id="UP000243006">
    <property type="component" value="Unassembled WGS sequence"/>
</dbReference>
<evidence type="ECO:0000256" key="2">
    <source>
        <dbReference type="ARBA" id="ARBA00022527"/>
    </source>
</evidence>
<evidence type="ECO:0000256" key="6">
    <source>
        <dbReference type="ARBA" id="ARBA00048679"/>
    </source>
</evidence>
<dbReference type="InterPro" id="IPR049020">
    <property type="entry name" value="PRKAA1/2_AID"/>
</dbReference>
<evidence type="ECO:0000256" key="1">
    <source>
        <dbReference type="ARBA" id="ARBA00012513"/>
    </source>
</evidence>
<name>A0A1Y3ELX1_9BILA</name>
<dbReference type="EMBL" id="LVZM01007674">
    <property type="protein sequence ID" value="OUC46111.1"/>
    <property type="molecule type" value="Genomic_DNA"/>
</dbReference>
<dbReference type="Pfam" id="PF21147">
    <property type="entry name" value="AMPK_alpha_AID"/>
    <property type="match status" value="1"/>
</dbReference>
<dbReference type="EC" id="2.7.11.1" evidence="1"/>
<keyword evidence="3" id="KW-0808">Transferase</keyword>
<accession>A0A1Y3ELX1</accession>
<comment type="catalytic activity">
    <reaction evidence="6">
        <text>L-seryl-[protein] + ATP = O-phospho-L-seryl-[protein] + ADP + H(+)</text>
        <dbReference type="Rhea" id="RHEA:17989"/>
        <dbReference type="Rhea" id="RHEA-COMP:9863"/>
        <dbReference type="Rhea" id="RHEA-COMP:11604"/>
        <dbReference type="ChEBI" id="CHEBI:15378"/>
        <dbReference type="ChEBI" id="CHEBI:29999"/>
        <dbReference type="ChEBI" id="CHEBI:30616"/>
        <dbReference type="ChEBI" id="CHEBI:83421"/>
        <dbReference type="ChEBI" id="CHEBI:456216"/>
        <dbReference type="EC" id="2.7.11.1"/>
    </reaction>
</comment>
<dbReference type="GO" id="GO:0004674">
    <property type="term" value="F:protein serine/threonine kinase activity"/>
    <property type="evidence" value="ECO:0007669"/>
    <property type="project" value="UniProtKB-KW"/>
</dbReference>
<comment type="catalytic activity">
    <reaction evidence="5">
        <text>L-threonyl-[protein] + ATP = O-phospho-L-threonyl-[protein] + ADP + H(+)</text>
        <dbReference type="Rhea" id="RHEA:46608"/>
        <dbReference type="Rhea" id="RHEA-COMP:11060"/>
        <dbReference type="Rhea" id="RHEA-COMP:11605"/>
        <dbReference type="ChEBI" id="CHEBI:15378"/>
        <dbReference type="ChEBI" id="CHEBI:30013"/>
        <dbReference type="ChEBI" id="CHEBI:30616"/>
        <dbReference type="ChEBI" id="CHEBI:61977"/>
        <dbReference type="ChEBI" id="CHEBI:456216"/>
        <dbReference type="EC" id="2.7.11.1"/>
    </reaction>
</comment>
<sequence>MSIQWKEQPVETIMAHPWFARNVPNYLFPKISDEETWIVDLSVVKQISRKFHATEKKVITVLKQNDPYNRLSIAYNLAVEKRRREQNTGNFFKLAEDFFHHKEKKFILLKLLFI</sequence>
<organism evidence="8 9">
    <name type="scientific">Trichinella nativa</name>
    <dbReference type="NCBI Taxonomy" id="6335"/>
    <lineage>
        <taxon>Eukaryota</taxon>
        <taxon>Metazoa</taxon>
        <taxon>Ecdysozoa</taxon>
        <taxon>Nematoda</taxon>
        <taxon>Enoplea</taxon>
        <taxon>Dorylaimia</taxon>
        <taxon>Trichinellida</taxon>
        <taxon>Trichinellidae</taxon>
        <taxon>Trichinella</taxon>
    </lineage>
</organism>
<feature type="domain" description="PRKAA1/2 autoinhibitory" evidence="7">
    <location>
        <begin position="39"/>
        <end position="83"/>
    </location>
</feature>
<gene>
    <name evidence="8" type="ORF">D917_07997</name>
</gene>
<dbReference type="AlphaFoldDB" id="A0A1Y3ELX1"/>
<evidence type="ECO:0000256" key="5">
    <source>
        <dbReference type="ARBA" id="ARBA00047899"/>
    </source>
</evidence>
<reference evidence="8 9" key="1">
    <citation type="submission" date="2015-04" db="EMBL/GenBank/DDBJ databases">
        <title>Draft genome of the roundworm Trichinella nativa.</title>
        <authorList>
            <person name="Mitreva M."/>
        </authorList>
    </citation>
    <scope>NUCLEOTIDE SEQUENCE [LARGE SCALE GENOMIC DNA]</scope>
    <source>
        <strain evidence="8 9">ISS45</strain>
    </source>
</reference>
<dbReference type="Gene3D" id="1.10.8.10">
    <property type="entry name" value="DNA helicase RuvA subunit, C-terminal domain"/>
    <property type="match status" value="1"/>
</dbReference>
<evidence type="ECO:0000313" key="8">
    <source>
        <dbReference type="EMBL" id="OUC46111.1"/>
    </source>
</evidence>
<evidence type="ECO:0000313" key="9">
    <source>
        <dbReference type="Proteomes" id="UP000243006"/>
    </source>
</evidence>
<keyword evidence="2" id="KW-0723">Serine/threonine-protein kinase</keyword>
<comment type="caution">
    <text evidence="8">The sequence shown here is derived from an EMBL/GenBank/DDBJ whole genome shotgun (WGS) entry which is preliminary data.</text>
</comment>
<proteinExistence type="predicted"/>
<keyword evidence="4" id="KW-0418">Kinase</keyword>
<protein>
    <recommendedName>
        <fullName evidence="1">non-specific serine/threonine protein kinase</fullName>
        <ecNumber evidence="1">2.7.11.1</ecNumber>
    </recommendedName>
</protein>
<evidence type="ECO:0000259" key="7">
    <source>
        <dbReference type="Pfam" id="PF21147"/>
    </source>
</evidence>